<sequence>MLDVQEDYYLRFKDHIDRYLVDDVSGDGKILKLTGNPIPEVRNLIGDWPSDQGYQSVLFKRYVHPDFPRNGGTVTPWVGSFLVSSARNNRFSHYASYLPVSNGQGGLHFDTLRECVLAWATRLKPAHGQAGFSVILEVGSISGQPYTYATLQRHPGLDIHAPVPFVMETKGIFNRIKCVNWLTVLGEPILEELGGIEAARRALEPDCTLYPYPGGLLIQAGPLPQLGDTHRGLIPERYRKVAQFTRTVRFEAYSQSGLFGVFKPLEERDEVLKWITRFD</sequence>
<proteinExistence type="predicted"/>
<dbReference type="InterPro" id="IPR021815">
    <property type="entry name" value="TsiV"/>
</dbReference>
<gene>
    <name evidence="1" type="ORF">DNK49_05345</name>
</gene>
<dbReference type="Pfam" id="PF11876">
    <property type="entry name" value="TsiV"/>
    <property type="match status" value="1"/>
</dbReference>
<organism evidence="1 2">
    <name type="scientific">Parazoarcus communis SWub3 = DSM 12120</name>
    <dbReference type="NCBI Taxonomy" id="1121029"/>
    <lineage>
        <taxon>Bacteria</taxon>
        <taxon>Pseudomonadati</taxon>
        <taxon>Pseudomonadota</taxon>
        <taxon>Betaproteobacteria</taxon>
        <taxon>Rhodocyclales</taxon>
        <taxon>Zoogloeaceae</taxon>
        <taxon>Parazoarcus</taxon>
    </lineage>
</organism>
<evidence type="ECO:0000313" key="1">
    <source>
        <dbReference type="EMBL" id="PZA17974.1"/>
    </source>
</evidence>
<name>A0A323UZW2_9RHOO</name>
<evidence type="ECO:0000313" key="2">
    <source>
        <dbReference type="Proteomes" id="UP000248259"/>
    </source>
</evidence>
<evidence type="ECO:0008006" key="3">
    <source>
        <dbReference type="Google" id="ProtNLM"/>
    </source>
</evidence>
<dbReference type="AlphaFoldDB" id="A0A323UZW2"/>
<keyword evidence="2" id="KW-1185">Reference proteome</keyword>
<dbReference type="EMBL" id="QKOE01000002">
    <property type="protein sequence ID" value="PZA17974.1"/>
    <property type="molecule type" value="Genomic_DNA"/>
</dbReference>
<reference evidence="1 2" key="1">
    <citation type="submission" date="2018-06" db="EMBL/GenBank/DDBJ databases">
        <title>Azoarcus communis strain SWub3 genome.</title>
        <authorList>
            <person name="Zorraquino Salvo V."/>
            <person name="Toubiana D."/>
            <person name="Blumwald E."/>
        </authorList>
    </citation>
    <scope>NUCLEOTIDE SEQUENCE [LARGE SCALE GENOMIC DNA]</scope>
    <source>
        <strain evidence="1 2">SWub3</strain>
    </source>
</reference>
<dbReference type="OrthoDB" id="8986326at2"/>
<protein>
    <recommendedName>
        <fullName evidence="3">DUF3396 domain-containing protein</fullName>
    </recommendedName>
</protein>
<dbReference type="Proteomes" id="UP000248259">
    <property type="component" value="Unassembled WGS sequence"/>
</dbReference>
<comment type="caution">
    <text evidence="1">The sequence shown here is derived from an EMBL/GenBank/DDBJ whole genome shotgun (WGS) entry which is preliminary data.</text>
</comment>
<accession>A0A323UZW2</accession>